<dbReference type="InterPro" id="IPR008756">
    <property type="entry name" value="Peptidase_M56"/>
</dbReference>
<proteinExistence type="predicted"/>
<evidence type="ECO:0000256" key="1">
    <source>
        <dbReference type="SAM" id="Phobius"/>
    </source>
</evidence>
<keyword evidence="1" id="KW-0812">Transmembrane</keyword>
<keyword evidence="1" id="KW-0472">Membrane</keyword>
<feature type="transmembrane region" description="Helical" evidence="1">
    <location>
        <begin position="152"/>
        <end position="174"/>
    </location>
</feature>
<dbReference type="Proteomes" id="UP000199263">
    <property type="component" value="Unassembled WGS sequence"/>
</dbReference>
<dbReference type="PANTHER" id="PTHR34978:SF3">
    <property type="entry name" value="SLR0241 PROTEIN"/>
    <property type="match status" value="1"/>
</dbReference>
<dbReference type="EMBL" id="FOMG01000026">
    <property type="protein sequence ID" value="SFD24151.1"/>
    <property type="molecule type" value="Genomic_DNA"/>
</dbReference>
<evidence type="ECO:0000313" key="3">
    <source>
        <dbReference type="EMBL" id="SFD24151.1"/>
    </source>
</evidence>
<feature type="domain" description="Peptidase M56" evidence="2">
    <location>
        <begin position="32"/>
        <end position="351"/>
    </location>
</feature>
<name>A0A1I1QPW6_9CLOT</name>
<organism evidence="3 4">
    <name type="scientific">Clostridium uliginosum</name>
    <dbReference type="NCBI Taxonomy" id="119641"/>
    <lineage>
        <taxon>Bacteria</taxon>
        <taxon>Bacillati</taxon>
        <taxon>Bacillota</taxon>
        <taxon>Clostridia</taxon>
        <taxon>Eubacteriales</taxon>
        <taxon>Clostridiaceae</taxon>
        <taxon>Clostridium</taxon>
    </lineage>
</organism>
<reference evidence="3 4" key="1">
    <citation type="submission" date="2016-10" db="EMBL/GenBank/DDBJ databases">
        <authorList>
            <person name="de Groot N.N."/>
        </authorList>
    </citation>
    <scope>NUCLEOTIDE SEQUENCE [LARGE SCALE GENOMIC DNA]</scope>
    <source>
        <strain evidence="3 4">DSM 12992</strain>
    </source>
</reference>
<feature type="transmembrane region" description="Helical" evidence="1">
    <location>
        <begin position="61"/>
        <end position="78"/>
    </location>
</feature>
<dbReference type="OrthoDB" id="9762883at2"/>
<dbReference type="Pfam" id="PF05569">
    <property type="entry name" value="Peptidase_M56"/>
    <property type="match status" value="1"/>
</dbReference>
<dbReference type="InterPro" id="IPR052173">
    <property type="entry name" value="Beta-lactam_resp_regulator"/>
</dbReference>
<feature type="transmembrane region" description="Helical" evidence="1">
    <location>
        <begin position="28"/>
        <end position="49"/>
    </location>
</feature>
<dbReference type="CDD" id="cd07341">
    <property type="entry name" value="M56_BlaR1_MecR1_like"/>
    <property type="match status" value="1"/>
</dbReference>
<evidence type="ECO:0000313" key="4">
    <source>
        <dbReference type="Proteomes" id="UP000199263"/>
    </source>
</evidence>
<keyword evidence="4" id="KW-1185">Reference proteome</keyword>
<feature type="transmembrane region" description="Helical" evidence="1">
    <location>
        <begin position="357"/>
        <end position="377"/>
    </location>
</feature>
<protein>
    <submittedName>
        <fullName evidence="3">Bla regulator protein blaR1</fullName>
    </submittedName>
</protein>
<gene>
    <name evidence="3" type="ORF">SAMN05421842_12638</name>
</gene>
<dbReference type="STRING" id="119641.SAMN05421842_12638"/>
<dbReference type="AlphaFoldDB" id="A0A1I1QPW6"/>
<evidence type="ECO:0000259" key="2">
    <source>
        <dbReference type="Pfam" id="PF05569"/>
    </source>
</evidence>
<sequence>MKILKILNAFLRNGAIRGGNRMYEIFAVFKWVIEASIMGSVLVCAILPIRWALSRKFNVNWQYYIWFLLLIRLIMPYAPQSQLSIFNLLPTTIGSSDYNSQNDNGNKIESSNNKEKTVFNTTLQKQDTIENTEENIKTFKGLYQLMYRNINLNFAIVIAWILGFLIFLICMIISNLRFGIRIKKNFKYADSNINELFNECKVIMEVHRNIPVLLTKEVYSPCLLGFIRPKLLLPCHLQHKISNAELKCILLHEMAHYKRKDICVNWIVAIVKALHWFNPLIWYGFYKMHQDCEIACDAYALSHIDPEKRIEYGHTIIHLLKLVSVYKFTPGTTAVVSKYDKLEIKRRIIMISIFKKTSFKSVAIAVAIITAIGFTGLTNAKKVLATSGDDLENLQSQKAFLQKDKEDTVKLWAEALGTRDGSFRYAILSNDLKQTEYEKYSEMNWVVGGSSPWVVSYKINEKNKIDDKTYEYEIEYSMSDSTKTLYNSHENVTVQEIGGNWFVINHDDYDYLPEVTESNDSKFSTVQPRLAENSLLTDDKQCAAKLWAEALKERNGSFRYSILSNDLKQTEYEKYSKMNWIIGGSSPWILNYKINEKNKIDDKTYEYEIEYSMTDSTKAIYISYENITVQKNFGNWFVINHDNYEHMPEVNENMN</sequence>
<keyword evidence="1" id="KW-1133">Transmembrane helix</keyword>
<accession>A0A1I1QPW6</accession>
<dbReference type="PANTHER" id="PTHR34978">
    <property type="entry name" value="POSSIBLE SENSOR-TRANSDUCER PROTEIN BLAR"/>
    <property type="match status" value="1"/>
</dbReference>